<keyword evidence="2" id="KW-1185">Reference proteome</keyword>
<sequence length="229" mass="25707">MAKKTPLPTCAVCPVNVPERICRTEKGKAPSNCPSTRSIDIVKETLEILKDPEVMEAVRQASIQEGEGYGDKDKGYAHIRAIKPRIQETVEFAKKMKFKRICLIFCIGMRKEAQIIHEIFTVNGFETISVMCKAGAVSKEEIGLLREQQIDPGSFETMCNPILQALTANYHQSDLNVIFGLCVGHDALFLKYAKAYNTVLASKDRLLGHNPLAAIYQYDGYYRYLKTPL</sequence>
<evidence type="ECO:0000313" key="2">
    <source>
        <dbReference type="Proteomes" id="UP000199409"/>
    </source>
</evidence>
<name>A0A1H3VZR7_9BACT</name>
<dbReference type="RefSeq" id="WP_092344238.1">
    <property type="nucleotide sequence ID" value="NZ_FNQN01000001.1"/>
</dbReference>
<proteinExistence type="predicted"/>
<organism evidence="1 2">
    <name type="scientific">Desulfuromusa kysingii</name>
    <dbReference type="NCBI Taxonomy" id="37625"/>
    <lineage>
        <taxon>Bacteria</taxon>
        <taxon>Pseudomonadati</taxon>
        <taxon>Thermodesulfobacteriota</taxon>
        <taxon>Desulfuromonadia</taxon>
        <taxon>Desulfuromonadales</taxon>
        <taxon>Geopsychrobacteraceae</taxon>
        <taxon>Desulfuromusa</taxon>
    </lineage>
</organism>
<evidence type="ECO:0000313" key="1">
    <source>
        <dbReference type="EMBL" id="SDZ80230.1"/>
    </source>
</evidence>
<accession>A0A1H3VZR7</accession>
<dbReference type="EMBL" id="FNQN01000001">
    <property type="protein sequence ID" value="SDZ80230.1"/>
    <property type="molecule type" value="Genomic_DNA"/>
</dbReference>
<dbReference type="AlphaFoldDB" id="A0A1H3VZR7"/>
<protein>
    <submittedName>
        <fullName evidence="1">Uncharacterized metal-binding protein</fullName>
    </submittedName>
</protein>
<dbReference type="Pfam" id="PF08901">
    <property type="entry name" value="DUF1847"/>
    <property type="match status" value="1"/>
</dbReference>
<dbReference type="InterPro" id="IPR014997">
    <property type="entry name" value="DUF1847"/>
</dbReference>
<dbReference type="Proteomes" id="UP000199409">
    <property type="component" value="Unassembled WGS sequence"/>
</dbReference>
<gene>
    <name evidence="1" type="ORF">SAMN05660420_00385</name>
</gene>
<dbReference type="OrthoDB" id="9795204at2"/>
<reference evidence="1 2" key="1">
    <citation type="submission" date="2016-10" db="EMBL/GenBank/DDBJ databases">
        <authorList>
            <person name="de Groot N.N."/>
        </authorList>
    </citation>
    <scope>NUCLEOTIDE SEQUENCE [LARGE SCALE GENOMIC DNA]</scope>
    <source>
        <strain evidence="1 2">DSM 7343</strain>
    </source>
</reference>